<dbReference type="EMBL" id="MDCE01000109">
    <property type="protein sequence ID" value="PPV03229.1"/>
    <property type="molecule type" value="Genomic_DNA"/>
</dbReference>
<proteinExistence type="predicted"/>
<keyword evidence="3" id="KW-0597">Phosphoprotein</keyword>
<dbReference type="PANTHER" id="PTHR45527:SF1">
    <property type="entry name" value="FATTY ACID SYNTHASE"/>
    <property type="match status" value="1"/>
</dbReference>
<dbReference type="SMART" id="SM00823">
    <property type="entry name" value="PKS_PP"/>
    <property type="match status" value="1"/>
</dbReference>
<dbReference type="Gene3D" id="1.10.1200.10">
    <property type="entry name" value="ACP-like"/>
    <property type="match status" value="1"/>
</dbReference>
<dbReference type="Proteomes" id="UP000239710">
    <property type="component" value="Unassembled WGS sequence"/>
</dbReference>
<dbReference type="Pfam" id="PF00668">
    <property type="entry name" value="Condensation"/>
    <property type="match status" value="1"/>
</dbReference>
<keyword evidence="2" id="KW-0596">Phosphopantetheine</keyword>
<dbReference type="Gene3D" id="3.30.559.30">
    <property type="entry name" value="Nonribosomal peptide synthetase, condensation domain"/>
    <property type="match status" value="1"/>
</dbReference>
<name>A0ABX5BJ83_9XANT</name>
<dbReference type="Pfam" id="PF00550">
    <property type="entry name" value="PP-binding"/>
    <property type="match status" value="1"/>
</dbReference>
<comment type="cofactor">
    <cofactor evidence="1">
        <name>pantetheine 4'-phosphate</name>
        <dbReference type="ChEBI" id="CHEBI:47942"/>
    </cofactor>
</comment>
<dbReference type="InterPro" id="IPR001242">
    <property type="entry name" value="Condensation_dom"/>
</dbReference>
<evidence type="ECO:0000256" key="2">
    <source>
        <dbReference type="ARBA" id="ARBA00022450"/>
    </source>
</evidence>
<feature type="non-terminal residue" evidence="5">
    <location>
        <position position="1"/>
    </location>
</feature>
<dbReference type="InterPro" id="IPR023213">
    <property type="entry name" value="CAT-like_dom_sf"/>
</dbReference>
<evidence type="ECO:0000313" key="5">
    <source>
        <dbReference type="EMBL" id="PPV03229.1"/>
    </source>
</evidence>
<evidence type="ECO:0000313" key="6">
    <source>
        <dbReference type="Proteomes" id="UP000239710"/>
    </source>
</evidence>
<gene>
    <name evidence="5" type="ORF">XbrCFBP1976_21605</name>
</gene>
<feature type="domain" description="Carrier" evidence="4">
    <location>
        <begin position="5"/>
        <end position="80"/>
    </location>
</feature>
<dbReference type="InterPro" id="IPR009081">
    <property type="entry name" value="PP-bd_ACP"/>
</dbReference>
<feature type="non-terminal residue" evidence="5">
    <location>
        <position position="520"/>
    </location>
</feature>
<protein>
    <recommendedName>
        <fullName evidence="4">Carrier domain-containing protein</fullName>
    </recommendedName>
</protein>
<evidence type="ECO:0000259" key="4">
    <source>
        <dbReference type="PROSITE" id="PS50075"/>
    </source>
</evidence>
<dbReference type="RefSeq" id="WP_258077814.1">
    <property type="nucleotide sequence ID" value="NZ_MDCE01000109.1"/>
</dbReference>
<dbReference type="PROSITE" id="PS00012">
    <property type="entry name" value="PHOSPHOPANTETHEINE"/>
    <property type="match status" value="1"/>
</dbReference>
<dbReference type="SUPFAM" id="SSF52777">
    <property type="entry name" value="CoA-dependent acyltransferases"/>
    <property type="match status" value="2"/>
</dbReference>
<dbReference type="Gene3D" id="3.30.559.10">
    <property type="entry name" value="Chloramphenicol acetyltransferase-like domain"/>
    <property type="match status" value="1"/>
</dbReference>
<reference evidence="5 6" key="1">
    <citation type="submission" date="2016-08" db="EMBL/GenBank/DDBJ databases">
        <title>Evolution of the type three secretion system and type three effector repertoires in Xanthomonas.</title>
        <authorList>
            <person name="Merda D."/>
            <person name="Briand M."/>
            <person name="Bosis E."/>
            <person name="Rousseau C."/>
            <person name="Portier P."/>
            <person name="Jacques M.-A."/>
            <person name="Fischer-Le Saux M."/>
        </authorList>
    </citation>
    <scope>NUCLEOTIDE SEQUENCE [LARGE SCALE GENOMIC DNA]</scope>
    <source>
        <strain evidence="5 6">CFBP1976</strain>
    </source>
</reference>
<accession>A0ABX5BJ83</accession>
<evidence type="ECO:0000256" key="1">
    <source>
        <dbReference type="ARBA" id="ARBA00001957"/>
    </source>
</evidence>
<dbReference type="InterPro" id="IPR020806">
    <property type="entry name" value="PKS_PP-bd"/>
</dbReference>
<keyword evidence="6" id="KW-1185">Reference proteome</keyword>
<comment type="caution">
    <text evidence="5">The sequence shown here is derived from an EMBL/GenBank/DDBJ whole genome shotgun (WGS) entry which is preliminary data.</text>
</comment>
<dbReference type="InterPro" id="IPR006162">
    <property type="entry name" value="Ppantetheine_attach_site"/>
</dbReference>
<sequence length="520" mass="56935">QQYAAPQGAIEQTIAGIWSELLGLETIGRHDSFFALGGHSLLAVRVISRLRQALGVEIGVAELFAQTTLQQLAACVASASTAVSLPIVPLPSDAPRVVSYAQQRLWFLSQFEGVSEAYHISAGLRLHGVLERPALQRALDRIVARHASLRTSFVQREGQVLQQVAAQDSGFALAVHDLRDAPQREAMLEQVLADVARAPFVLESGPLIRGALVQLAETESVVFVCMHHIVSDGWSMGILIDELNVLYRAFARGDTDPLAPLPIQYADYASWQRHWLAGEVLHQQASYWREALCDVPVLLELPTDRPRPAEQDHAGAGLEVVVDRQQAQALKALSQRHGLTLYTTLLASWAMLLSRLSGQQDVVIGSPVANRGRSETEGLIGFFVNTLALRVDVSGASTLAQLLASVQERALQAQAHQDIPFEQVVELVQPPRSLAHTPLFQVMFAWQNTPQVALDLGGLEASRMGIACEHAQFDLMLSLAESEGQIVGRLTYATALFERATLERWMGHWRHLLDAMVAEG</sequence>
<dbReference type="PANTHER" id="PTHR45527">
    <property type="entry name" value="NONRIBOSOMAL PEPTIDE SYNTHETASE"/>
    <property type="match status" value="1"/>
</dbReference>
<dbReference type="PROSITE" id="PS50075">
    <property type="entry name" value="CARRIER"/>
    <property type="match status" value="1"/>
</dbReference>
<dbReference type="InterPro" id="IPR036736">
    <property type="entry name" value="ACP-like_sf"/>
</dbReference>
<dbReference type="CDD" id="cd19531">
    <property type="entry name" value="LCL_NRPS-like"/>
    <property type="match status" value="1"/>
</dbReference>
<evidence type="ECO:0000256" key="3">
    <source>
        <dbReference type="ARBA" id="ARBA00022553"/>
    </source>
</evidence>
<organism evidence="5 6">
    <name type="scientific">Xanthomonas bromi</name>
    <dbReference type="NCBI Taxonomy" id="56449"/>
    <lineage>
        <taxon>Bacteria</taxon>
        <taxon>Pseudomonadati</taxon>
        <taxon>Pseudomonadota</taxon>
        <taxon>Gammaproteobacteria</taxon>
        <taxon>Lysobacterales</taxon>
        <taxon>Lysobacteraceae</taxon>
        <taxon>Xanthomonas</taxon>
    </lineage>
</organism>
<dbReference type="SUPFAM" id="SSF47336">
    <property type="entry name" value="ACP-like"/>
    <property type="match status" value="1"/>
</dbReference>